<dbReference type="Gene3D" id="3.30.565.10">
    <property type="entry name" value="Histidine kinase-like ATPase, C-terminal domain"/>
    <property type="match status" value="1"/>
</dbReference>
<dbReference type="GO" id="GO:0042802">
    <property type="term" value="F:identical protein binding"/>
    <property type="evidence" value="ECO:0007669"/>
    <property type="project" value="TreeGrafter"/>
</dbReference>
<keyword evidence="4" id="KW-0812">Transmembrane</keyword>
<feature type="transmembrane region" description="Helical" evidence="4">
    <location>
        <begin position="133"/>
        <end position="151"/>
    </location>
</feature>
<feature type="transmembrane region" description="Helical" evidence="4">
    <location>
        <begin position="72"/>
        <end position="91"/>
    </location>
</feature>
<name>A0A414DFZ4_9FIRM</name>
<dbReference type="GO" id="GO:0000155">
    <property type="term" value="F:phosphorelay sensor kinase activity"/>
    <property type="evidence" value="ECO:0007669"/>
    <property type="project" value="InterPro"/>
</dbReference>
<dbReference type="InterPro" id="IPR016120">
    <property type="entry name" value="Sig_transdc_His_kin_SpoOB"/>
</dbReference>
<dbReference type="Gene3D" id="1.10.287.130">
    <property type="match status" value="1"/>
</dbReference>
<keyword evidence="3" id="KW-0418">Kinase</keyword>
<evidence type="ECO:0000256" key="2">
    <source>
        <dbReference type="ARBA" id="ARBA00022679"/>
    </source>
</evidence>
<dbReference type="InterPro" id="IPR032834">
    <property type="entry name" value="NatK-like_C"/>
</dbReference>
<keyword evidence="4" id="KW-0472">Membrane</keyword>
<proteinExistence type="predicted"/>
<organism evidence="7 8">
    <name type="scientific">Lachnospira eligens</name>
    <dbReference type="NCBI Taxonomy" id="39485"/>
    <lineage>
        <taxon>Bacteria</taxon>
        <taxon>Bacillati</taxon>
        <taxon>Bacillota</taxon>
        <taxon>Clostridia</taxon>
        <taxon>Lachnospirales</taxon>
        <taxon>Lachnospiraceae</taxon>
        <taxon>Lachnospira</taxon>
    </lineage>
</organism>
<evidence type="ECO:0000256" key="4">
    <source>
        <dbReference type="SAM" id="Phobius"/>
    </source>
</evidence>
<accession>A0A414DFZ4</accession>
<protein>
    <submittedName>
        <fullName evidence="7">GHKL domain-containing protein</fullName>
    </submittedName>
</protein>
<dbReference type="SUPFAM" id="SSF55874">
    <property type="entry name" value="ATPase domain of HSP90 chaperone/DNA topoisomerase II/histidine kinase"/>
    <property type="match status" value="1"/>
</dbReference>
<keyword evidence="2" id="KW-0808">Transferase</keyword>
<dbReference type="EMBL" id="QSIS01000005">
    <property type="protein sequence ID" value="RHD09531.1"/>
    <property type="molecule type" value="Genomic_DNA"/>
</dbReference>
<dbReference type="Pfam" id="PF14689">
    <property type="entry name" value="SPOB_a"/>
    <property type="match status" value="1"/>
</dbReference>
<dbReference type="Proteomes" id="UP000284794">
    <property type="component" value="Unassembled WGS sequence"/>
</dbReference>
<feature type="domain" description="SpoOB alpha-helical" evidence="6">
    <location>
        <begin position="179"/>
        <end position="233"/>
    </location>
</feature>
<keyword evidence="4" id="KW-1133">Transmembrane helix</keyword>
<feature type="transmembrane region" description="Helical" evidence="4">
    <location>
        <begin position="103"/>
        <end position="121"/>
    </location>
</feature>
<feature type="transmembrane region" description="Helical" evidence="4">
    <location>
        <begin position="40"/>
        <end position="60"/>
    </location>
</feature>
<evidence type="ECO:0000259" key="5">
    <source>
        <dbReference type="Pfam" id="PF14501"/>
    </source>
</evidence>
<evidence type="ECO:0000259" key="6">
    <source>
        <dbReference type="Pfam" id="PF14689"/>
    </source>
</evidence>
<dbReference type="Pfam" id="PF14501">
    <property type="entry name" value="HATPase_c_5"/>
    <property type="match status" value="1"/>
</dbReference>
<dbReference type="PANTHER" id="PTHR40448">
    <property type="entry name" value="TWO-COMPONENT SENSOR HISTIDINE KINASE"/>
    <property type="match status" value="1"/>
</dbReference>
<dbReference type="SUPFAM" id="SSF55890">
    <property type="entry name" value="Sporulation response regulatory protein Spo0B"/>
    <property type="match status" value="1"/>
</dbReference>
<evidence type="ECO:0000313" key="7">
    <source>
        <dbReference type="EMBL" id="RHD09531.1"/>
    </source>
</evidence>
<dbReference type="AlphaFoldDB" id="A0A414DFZ4"/>
<dbReference type="PANTHER" id="PTHR40448:SF1">
    <property type="entry name" value="TWO-COMPONENT SENSOR HISTIDINE KINASE"/>
    <property type="match status" value="1"/>
</dbReference>
<feature type="domain" description="Sensor histidine kinase NatK-like C-terminal" evidence="5">
    <location>
        <begin position="272"/>
        <end position="372"/>
    </location>
</feature>
<gene>
    <name evidence="7" type="ORF">DW811_05345</name>
</gene>
<sequence>MNDILLNIVNIRMAIMICIGVILVREIYKVLKGYISKAAYAVAALIVIVIAAIDYGVIYIADAKILIHRTGMYEFTVIIIYLILIAFMNTFKTIRNGSFTKSDRINIVAYVVVLCVNMYLLIRLGLSNGRHDIMLIMNIIVLCLILAYIFYRTLVRLYQENYKGQEAEHLREVIESGEDYLKNVQAMDKQVRTVRHDMNNQLQIIYGLLSQERYDEAKAFLKEYSISLEKTKEYIHTDDPIFNTVINNKIEYAKSEDIIITTGLHKTLKPMHGNDLYTIMGNVLDNAIEAELKEEPCNREIEIRSVWNGNDMIITVENYISKSVLNDNKELHTSKQDKKSHGLGTQIIKKLVKKNNGTCDYHEEGNMFCCEIRW</sequence>
<dbReference type="RefSeq" id="WP_118148474.1">
    <property type="nucleotide sequence ID" value="NZ_QRNP01000004.1"/>
</dbReference>
<feature type="transmembrane region" description="Helical" evidence="4">
    <location>
        <begin position="6"/>
        <end position="28"/>
    </location>
</feature>
<comment type="caution">
    <text evidence="7">The sequence shown here is derived from an EMBL/GenBank/DDBJ whole genome shotgun (WGS) entry which is preliminary data.</text>
</comment>
<reference evidence="7 8" key="1">
    <citation type="submission" date="2018-08" db="EMBL/GenBank/DDBJ databases">
        <title>A genome reference for cultivated species of the human gut microbiota.</title>
        <authorList>
            <person name="Zou Y."/>
            <person name="Xue W."/>
            <person name="Luo G."/>
        </authorList>
    </citation>
    <scope>NUCLEOTIDE SEQUENCE [LARGE SCALE GENOMIC DNA]</scope>
    <source>
        <strain evidence="7 8">AM32-2AC</strain>
    </source>
</reference>
<dbReference type="InterPro" id="IPR036890">
    <property type="entry name" value="HATPase_C_sf"/>
</dbReference>
<evidence type="ECO:0000313" key="8">
    <source>
        <dbReference type="Proteomes" id="UP000284794"/>
    </source>
</evidence>
<evidence type="ECO:0000256" key="3">
    <source>
        <dbReference type="ARBA" id="ARBA00022777"/>
    </source>
</evidence>
<keyword evidence="1" id="KW-0597">Phosphoprotein</keyword>
<dbReference type="InterPro" id="IPR039506">
    <property type="entry name" value="SPOB_a"/>
</dbReference>
<evidence type="ECO:0000256" key="1">
    <source>
        <dbReference type="ARBA" id="ARBA00022553"/>
    </source>
</evidence>